<evidence type="ECO:0000313" key="12">
    <source>
        <dbReference type="Proteomes" id="UP000325292"/>
    </source>
</evidence>
<feature type="transmembrane region" description="Helical" evidence="8">
    <location>
        <begin position="140"/>
        <end position="159"/>
    </location>
</feature>
<dbReference type="Proteomes" id="UP000325292">
    <property type="component" value="Chromosome"/>
</dbReference>
<dbReference type="Gene3D" id="2.130.10.10">
    <property type="entry name" value="YVTN repeat-like/Quinoprotein amine dehydrogenase"/>
    <property type="match status" value="1"/>
</dbReference>
<keyword evidence="4" id="KW-0808">Transferase</keyword>
<evidence type="ECO:0000256" key="2">
    <source>
        <dbReference type="ARBA" id="ARBA00022475"/>
    </source>
</evidence>
<gene>
    <name evidence="11" type="ORF">BXT84_12155</name>
</gene>
<dbReference type="InterPro" id="IPR002372">
    <property type="entry name" value="PQQ_rpt_dom"/>
</dbReference>
<dbReference type="InterPro" id="IPR018391">
    <property type="entry name" value="PQQ_b-propeller_rpt"/>
</dbReference>
<comment type="subcellular location">
    <subcellularLocation>
        <location evidence="1">Cell membrane</location>
        <topology evidence="1">Multi-pass membrane protein</topology>
    </subcellularLocation>
</comment>
<feature type="transmembrane region" description="Helical" evidence="8">
    <location>
        <begin position="90"/>
        <end position="111"/>
    </location>
</feature>
<dbReference type="InterPro" id="IPR050297">
    <property type="entry name" value="LipidA_mod_glycosyltrf_83"/>
</dbReference>
<evidence type="ECO:0000313" key="11">
    <source>
        <dbReference type="EMBL" id="AUW95573.1"/>
    </source>
</evidence>
<evidence type="ECO:0000259" key="10">
    <source>
        <dbReference type="Pfam" id="PF13360"/>
    </source>
</evidence>
<evidence type="ECO:0000256" key="1">
    <source>
        <dbReference type="ARBA" id="ARBA00004651"/>
    </source>
</evidence>
<dbReference type="Gene3D" id="2.40.10.480">
    <property type="match status" value="1"/>
</dbReference>
<evidence type="ECO:0008006" key="13">
    <source>
        <dbReference type="Google" id="ProtNLM"/>
    </source>
</evidence>
<organism evidence="11 12">
    <name type="scientific">Sulfobacillus thermotolerans</name>
    <dbReference type="NCBI Taxonomy" id="338644"/>
    <lineage>
        <taxon>Bacteria</taxon>
        <taxon>Bacillati</taxon>
        <taxon>Bacillota</taxon>
        <taxon>Clostridia</taxon>
        <taxon>Eubacteriales</taxon>
        <taxon>Clostridiales Family XVII. Incertae Sedis</taxon>
        <taxon>Sulfobacillus</taxon>
    </lineage>
</organism>
<dbReference type="Pfam" id="PF02366">
    <property type="entry name" value="PMT"/>
    <property type="match status" value="1"/>
</dbReference>
<evidence type="ECO:0000256" key="5">
    <source>
        <dbReference type="ARBA" id="ARBA00022692"/>
    </source>
</evidence>
<dbReference type="PANTHER" id="PTHR33908">
    <property type="entry name" value="MANNOSYLTRANSFERASE YKCB-RELATED"/>
    <property type="match status" value="1"/>
</dbReference>
<evidence type="ECO:0000256" key="7">
    <source>
        <dbReference type="ARBA" id="ARBA00023136"/>
    </source>
</evidence>
<dbReference type="Gene3D" id="2.40.128.630">
    <property type="match status" value="1"/>
</dbReference>
<reference evidence="11 12" key="1">
    <citation type="journal article" date="2019" name="Sci. Rep.">
        <title>Sulfobacillus thermotolerans: new insights into resistance and metabolic capacities of acidophilic chemolithotrophs.</title>
        <authorList>
            <person name="Panyushkina A.E."/>
            <person name="Babenko V.V."/>
            <person name="Nikitina A.S."/>
            <person name="Selezneva O.V."/>
            <person name="Tsaplina I.A."/>
            <person name="Letarova M.A."/>
            <person name="Kostryukova E.S."/>
            <person name="Letarov A.V."/>
        </authorList>
    </citation>
    <scope>NUCLEOTIDE SEQUENCE [LARGE SCALE GENOMIC DNA]</scope>
    <source>
        <strain evidence="11 12">Kr1</strain>
    </source>
</reference>
<feature type="transmembrane region" description="Helical" evidence="8">
    <location>
        <begin position="179"/>
        <end position="206"/>
    </location>
</feature>
<dbReference type="SUPFAM" id="SSF50998">
    <property type="entry name" value="Quinoprotein alcohol dehydrogenase-like"/>
    <property type="match status" value="1"/>
</dbReference>
<dbReference type="EMBL" id="CP019454">
    <property type="protein sequence ID" value="AUW95573.1"/>
    <property type="molecule type" value="Genomic_DNA"/>
</dbReference>
<evidence type="ECO:0000256" key="3">
    <source>
        <dbReference type="ARBA" id="ARBA00022676"/>
    </source>
</evidence>
<accession>A0ABN5H8G2</accession>
<dbReference type="SMART" id="SM00564">
    <property type="entry name" value="PQQ"/>
    <property type="match status" value="6"/>
</dbReference>
<proteinExistence type="predicted"/>
<name>A0ABN5H8G2_9FIRM</name>
<feature type="transmembrane region" description="Helical" evidence="8">
    <location>
        <begin position="337"/>
        <end position="354"/>
    </location>
</feature>
<dbReference type="InterPro" id="IPR011047">
    <property type="entry name" value="Quinoprotein_ADH-like_sf"/>
</dbReference>
<sequence>MIPSLRPQWGILAAIEVVAFLARFIGLGAYHGLIYDEYYYVTAADVLLHRKPPVLVPHLVYGIDPNLLSAPPFAKEVIAASIWLFGNHPWAWRLPGAFLGSLVPLVIYLFAMALFDNRWTAGIAAALSAVDGLMVSTSRVALLDSIAFPFVVFNLYWLWTIWARIRQDASVSRVTLWGFGISLGLGFSAKWIGAQTILMAWIVLAWSWRHVQRSPRRLLIALSVTIIPLVTYFLTYAYAFPSGFHQTWLPRNVFEAWGKLQWLILKNMWTLRFYHPWTANAWTWMLLPRPTAYLWITQAHATIRLLAFSNPLVIWLGLLGLMMLVVQDIRQHRTRPVTIFFVVWLFVFYGTWLLTPRSKFNYYFLSMMPMLIMALASGLMALWQLRTRFARAGSLLIIGALGISTAYLFPLWVGLAMPTGFYHRIIWSPTWNAKPKPVSHVPVPTSVSSFAAFGRWSTSVSVPSTWTAFEAGATHDTAWTWSKSEPLATGYVLHLNGAVVDQPAVVGHDAYAGSNGGAVVAWNLQTGKRLWSDVVPNMVMTTPLVTKSRVIVGLGNNAFREFSSRQGWIRGSGTNGVMALSRATGKELWFTPTHGEDMPTPVIQDGVVYEVTGGGRLIALNANNGHLMWSLFLGGFDSMSSPVIVGHILYVATNVYMKSYPATRSTVWAINVATRHIGWAKNIPVASGLSDCSPIVVKGILYIAGVPRIVNVTGGRTWLDNRLFALNARSGRILWSTITGGGYLGLDQEEEGIPFVHGGLVFIGNPAAKTLRAYNAVTGRLVWARSLPASLTANPVASGPYLWIGLHNGVVMEMQASSGTIVRSQQLGLGPIGPAAPIIFPRGFLMATLSGNIGMVPFAFGQ</sequence>
<keyword evidence="12" id="KW-1185">Reference proteome</keyword>
<dbReference type="PANTHER" id="PTHR33908:SF3">
    <property type="entry name" value="UNDECAPRENYL PHOSPHATE-ALPHA-4-AMINO-4-DEOXY-L-ARABINOSE ARABINOSYL TRANSFERASE"/>
    <property type="match status" value="1"/>
</dbReference>
<dbReference type="InterPro" id="IPR015943">
    <property type="entry name" value="WD40/YVTN_repeat-like_dom_sf"/>
</dbReference>
<feature type="transmembrane region" description="Helical" evidence="8">
    <location>
        <begin position="218"/>
        <end position="239"/>
    </location>
</feature>
<feature type="domain" description="Pyrrolo-quinoline quinone repeat" evidence="10">
    <location>
        <begin position="495"/>
        <end position="567"/>
    </location>
</feature>
<dbReference type="Pfam" id="PF13360">
    <property type="entry name" value="PQQ_2"/>
    <property type="match status" value="2"/>
</dbReference>
<keyword evidence="3" id="KW-0328">Glycosyltransferase</keyword>
<keyword evidence="2" id="KW-1003">Cell membrane</keyword>
<keyword evidence="6 8" id="KW-1133">Transmembrane helix</keyword>
<feature type="domain" description="ArnT-like N-terminal" evidence="9">
    <location>
        <begin position="17"/>
        <end position="239"/>
    </location>
</feature>
<feature type="domain" description="Pyrrolo-quinoline quinone repeat" evidence="10">
    <location>
        <begin position="576"/>
        <end position="825"/>
    </location>
</feature>
<evidence type="ECO:0000259" key="9">
    <source>
        <dbReference type="Pfam" id="PF02366"/>
    </source>
</evidence>
<evidence type="ECO:0000256" key="6">
    <source>
        <dbReference type="ARBA" id="ARBA00022989"/>
    </source>
</evidence>
<dbReference type="InterPro" id="IPR003342">
    <property type="entry name" value="ArnT-like_N"/>
</dbReference>
<feature type="transmembrane region" description="Helical" evidence="8">
    <location>
        <begin position="360"/>
        <end position="383"/>
    </location>
</feature>
<evidence type="ECO:0000256" key="4">
    <source>
        <dbReference type="ARBA" id="ARBA00022679"/>
    </source>
</evidence>
<keyword evidence="5 8" id="KW-0812">Transmembrane</keyword>
<feature type="transmembrane region" description="Helical" evidence="8">
    <location>
        <begin position="9"/>
        <end position="30"/>
    </location>
</feature>
<keyword evidence="7 8" id="KW-0472">Membrane</keyword>
<evidence type="ECO:0000256" key="8">
    <source>
        <dbReference type="SAM" id="Phobius"/>
    </source>
</evidence>
<feature type="transmembrane region" description="Helical" evidence="8">
    <location>
        <begin position="303"/>
        <end position="325"/>
    </location>
</feature>
<protein>
    <recommendedName>
        <fullName evidence="13">Dolichyl-phosphate-mannose--protein mannosyltransferase</fullName>
    </recommendedName>
</protein>
<feature type="transmembrane region" description="Helical" evidence="8">
    <location>
        <begin position="395"/>
        <end position="415"/>
    </location>
</feature>